<organism evidence="13 14">
    <name type="scientific">Acorus calamus</name>
    <name type="common">Sweet flag</name>
    <dbReference type="NCBI Taxonomy" id="4465"/>
    <lineage>
        <taxon>Eukaryota</taxon>
        <taxon>Viridiplantae</taxon>
        <taxon>Streptophyta</taxon>
        <taxon>Embryophyta</taxon>
        <taxon>Tracheophyta</taxon>
        <taxon>Spermatophyta</taxon>
        <taxon>Magnoliopsida</taxon>
        <taxon>Liliopsida</taxon>
        <taxon>Acoraceae</taxon>
        <taxon>Acorus</taxon>
    </lineage>
</organism>
<evidence type="ECO:0000256" key="4">
    <source>
        <dbReference type="ARBA" id="ARBA00022679"/>
    </source>
</evidence>
<dbReference type="FunFam" id="3.90.550.10:FF:000024">
    <property type="entry name" value="Hexosyltransferase"/>
    <property type="match status" value="1"/>
</dbReference>
<evidence type="ECO:0000256" key="3">
    <source>
        <dbReference type="ARBA" id="ARBA00022676"/>
    </source>
</evidence>
<keyword evidence="7 12" id="KW-1133">Transmembrane helix</keyword>
<dbReference type="EC" id="2.4.1.-" evidence="11"/>
<proteinExistence type="inferred from homology"/>
<evidence type="ECO:0000256" key="6">
    <source>
        <dbReference type="ARBA" id="ARBA00022968"/>
    </source>
</evidence>
<evidence type="ECO:0000256" key="8">
    <source>
        <dbReference type="ARBA" id="ARBA00023136"/>
    </source>
</evidence>
<comment type="similarity">
    <text evidence="2 11">Belongs to the glycosyltransferase 8 family.</text>
</comment>
<dbReference type="GO" id="GO:0016757">
    <property type="term" value="F:glycosyltransferase activity"/>
    <property type="evidence" value="ECO:0007669"/>
    <property type="project" value="UniProtKB-KW"/>
</dbReference>
<dbReference type="EMBL" id="JAUJYO010000017">
    <property type="protein sequence ID" value="KAK1291145.1"/>
    <property type="molecule type" value="Genomic_DNA"/>
</dbReference>
<keyword evidence="6" id="KW-0735">Signal-anchor</keyword>
<comment type="caution">
    <text evidence="13">The sequence shown here is derived from an EMBL/GenBank/DDBJ whole genome shotgun (WGS) entry which is preliminary data.</text>
</comment>
<keyword evidence="9" id="KW-0325">Glycoprotein</keyword>
<evidence type="ECO:0000256" key="11">
    <source>
        <dbReference type="RuleBase" id="RU362027"/>
    </source>
</evidence>
<comment type="pathway">
    <text evidence="1">Glycan metabolism; pectin biosynthesis.</text>
</comment>
<evidence type="ECO:0000256" key="2">
    <source>
        <dbReference type="ARBA" id="ARBA00006351"/>
    </source>
</evidence>
<dbReference type="GO" id="GO:0005794">
    <property type="term" value="C:Golgi apparatus"/>
    <property type="evidence" value="ECO:0007669"/>
    <property type="project" value="TreeGrafter"/>
</dbReference>
<keyword evidence="3" id="KW-0328">Glycosyltransferase</keyword>
<name>A0AAV9CQH9_ACOCL</name>
<keyword evidence="8 12" id="KW-0472">Membrane</keyword>
<dbReference type="PANTHER" id="PTHR13778:SF48">
    <property type="entry name" value="GALACTURONOSYLTRANSFERASE-LIKE 7-RELATED"/>
    <property type="match status" value="1"/>
</dbReference>
<comment type="subcellular location">
    <subcellularLocation>
        <location evidence="10">Endomembrane system</location>
        <topology evidence="10">Single-pass type II membrane protein</topology>
    </subcellularLocation>
</comment>
<dbReference type="InterPro" id="IPR050748">
    <property type="entry name" value="Glycosyltrans_8_dom-fam"/>
</dbReference>
<evidence type="ECO:0000256" key="5">
    <source>
        <dbReference type="ARBA" id="ARBA00022692"/>
    </source>
</evidence>
<evidence type="ECO:0000256" key="1">
    <source>
        <dbReference type="ARBA" id="ARBA00004877"/>
    </source>
</evidence>
<dbReference type="InterPro" id="IPR002495">
    <property type="entry name" value="Glyco_trans_8"/>
</dbReference>
<evidence type="ECO:0000313" key="13">
    <source>
        <dbReference type="EMBL" id="KAK1291145.1"/>
    </source>
</evidence>
<dbReference type="Proteomes" id="UP001180020">
    <property type="component" value="Unassembled WGS sequence"/>
</dbReference>
<evidence type="ECO:0000256" key="9">
    <source>
        <dbReference type="ARBA" id="ARBA00023180"/>
    </source>
</evidence>
<dbReference type="SUPFAM" id="SSF53448">
    <property type="entry name" value="Nucleotide-diphospho-sugar transferases"/>
    <property type="match status" value="1"/>
</dbReference>
<sequence length="424" mass="48309">MTQTPLASLVIVRRDDNIQLVSRLADLRETLAFLLFSLLTRLYDTNKSRKTSRRRSIRRSRMLLIAKISGFFSAAMVIVVVSPSFQSFPPAEAIRSSHIDPFLRFPSHNRLSSEPLSFRRSPFFNNADDCAAPSSSLSVCDPSLVHIAITLDADYLRGSIAAVHSVLQHSRCPESVFFHFLVSDAGLEPLVRSTFPHLRFKFHFFDPNVVRGLISSSVRQALEQPLNYARNYLAELLEPCVRRVIYLDSDLIVVDDVLKLWNTSLGSRTLGAPEYCHANFTKYFTDRFWSDPRLASAFSGRRPCYFNTGVMVIDLDRWRRFGYTRRIERWMEVQKTDGRIYELGSLPPFLLVFAGHVAPIDHRWNQHGLGGDNVRGSCRDLHPGPVSLLHWSGSGKPWVRLDENRPCPLDSLWAPYDLFGPSPQ</sequence>
<dbReference type="AlphaFoldDB" id="A0AAV9CQH9"/>
<protein>
    <recommendedName>
        <fullName evidence="11">Hexosyltransferase</fullName>
        <ecNumber evidence="11">2.4.1.-</ecNumber>
    </recommendedName>
</protein>
<dbReference type="PANTHER" id="PTHR13778">
    <property type="entry name" value="GLYCOSYLTRANSFERASE 8 DOMAIN-CONTAINING PROTEIN"/>
    <property type="match status" value="1"/>
</dbReference>
<keyword evidence="4" id="KW-0808">Transferase</keyword>
<gene>
    <name evidence="13" type="primary">GATL7</name>
    <name evidence="13" type="ORF">QJS10_CPB17g01185</name>
</gene>
<keyword evidence="14" id="KW-1185">Reference proteome</keyword>
<dbReference type="InterPro" id="IPR029044">
    <property type="entry name" value="Nucleotide-diphossugar_trans"/>
</dbReference>
<reference evidence="13" key="1">
    <citation type="journal article" date="2023" name="Nat. Commun.">
        <title>Diploid and tetraploid genomes of Acorus and the evolution of monocots.</title>
        <authorList>
            <person name="Ma L."/>
            <person name="Liu K.W."/>
            <person name="Li Z."/>
            <person name="Hsiao Y.Y."/>
            <person name="Qi Y."/>
            <person name="Fu T."/>
            <person name="Tang G.D."/>
            <person name="Zhang D."/>
            <person name="Sun W.H."/>
            <person name="Liu D.K."/>
            <person name="Li Y."/>
            <person name="Chen G.Z."/>
            <person name="Liu X.D."/>
            <person name="Liao X.Y."/>
            <person name="Jiang Y.T."/>
            <person name="Yu X."/>
            <person name="Hao Y."/>
            <person name="Huang J."/>
            <person name="Zhao X.W."/>
            <person name="Ke S."/>
            <person name="Chen Y.Y."/>
            <person name="Wu W.L."/>
            <person name="Hsu J.L."/>
            <person name="Lin Y.F."/>
            <person name="Huang M.D."/>
            <person name="Li C.Y."/>
            <person name="Huang L."/>
            <person name="Wang Z.W."/>
            <person name="Zhao X."/>
            <person name="Zhong W.Y."/>
            <person name="Peng D.H."/>
            <person name="Ahmad S."/>
            <person name="Lan S."/>
            <person name="Zhang J.S."/>
            <person name="Tsai W.C."/>
            <person name="Van de Peer Y."/>
            <person name="Liu Z.J."/>
        </authorList>
    </citation>
    <scope>NUCLEOTIDE SEQUENCE</scope>
    <source>
        <strain evidence="13">CP</strain>
    </source>
</reference>
<accession>A0AAV9CQH9</accession>
<evidence type="ECO:0000256" key="10">
    <source>
        <dbReference type="ARBA" id="ARBA00060399"/>
    </source>
</evidence>
<keyword evidence="5 12" id="KW-0812">Transmembrane</keyword>
<reference evidence="13" key="2">
    <citation type="submission" date="2023-06" db="EMBL/GenBank/DDBJ databases">
        <authorList>
            <person name="Ma L."/>
            <person name="Liu K.-W."/>
            <person name="Li Z."/>
            <person name="Hsiao Y.-Y."/>
            <person name="Qi Y."/>
            <person name="Fu T."/>
            <person name="Tang G."/>
            <person name="Zhang D."/>
            <person name="Sun W.-H."/>
            <person name="Liu D.-K."/>
            <person name="Li Y."/>
            <person name="Chen G.-Z."/>
            <person name="Liu X.-D."/>
            <person name="Liao X.-Y."/>
            <person name="Jiang Y.-T."/>
            <person name="Yu X."/>
            <person name="Hao Y."/>
            <person name="Huang J."/>
            <person name="Zhao X.-W."/>
            <person name="Ke S."/>
            <person name="Chen Y.-Y."/>
            <person name="Wu W.-L."/>
            <person name="Hsu J.-L."/>
            <person name="Lin Y.-F."/>
            <person name="Huang M.-D."/>
            <person name="Li C.-Y."/>
            <person name="Huang L."/>
            <person name="Wang Z.-W."/>
            <person name="Zhao X."/>
            <person name="Zhong W.-Y."/>
            <person name="Peng D.-H."/>
            <person name="Ahmad S."/>
            <person name="Lan S."/>
            <person name="Zhang J.-S."/>
            <person name="Tsai W.-C."/>
            <person name="Van De Peer Y."/>
            <person name="Liu Z.-J."/>
        </authorList>
    </citation>
    <scope>NUCLEOTIDE SEQUENCE</scope>
    <source>
        <strain evidence="13">CP</strain>
        <tissue evidence="13">Leaves</tissue>
    </source>
</reference>
<evidence type="ECO:0000313" key="14">
    <source>
        <dbReference type="Proteomes" id="UP001180020"/>
    </source>
</evidence>
<dbReference type="Pfam" id="PF01501">
    <property type="entry name" value="Glyco_transf_8"/>
    <property type="match status" value="1"/>
</dbReference>
<evidence type="ECO:0000256" key="7">
    <source>
        <dbReference type="ARBA" id="ARBA00022989"/>
    </source>
</evidence>
<dbReference type="Gene3D" id="3.90.550.10">
    <property type="entry name" value="Spore Coat Polysaccharide Biosynthesis Protein SpsA, Chain A"/>
    <property type="match status" value="1"/>
</dbReference>
<evidence type="ECO:0000256" key="12">
    <source>
        <dbReference type="SAM" id="Phobius"/>
    </source>
</evidence>
<feature type="transmembrane region" description="Helical" evidence="12">
    <location>
        <begin position="64"/>
        <end position="85"/>
    </location>
</feature>